<keyword evidence="3" id="KW-1185">Reference proteome</keyword>
<dbReference type="RefSeq" id="XP_046067363.1">
    <property type="nucleotide sequence ID" value="XM_046217187.1"/>
</dbReference>
<evidence type="ECO:0000313" key="2">
    <source>
        <dbReference type="EMBL" id="KAH8691271.1"/>
    </source>
</evidence>
<dbReference type="PANTHER" id="PTHR36156">
    <property type="entry name" value="SLR2101 PROTEIN"/>
    <property type="match status" value="1"/>
</dbReference>
<dbReference type="InterPro" id="IPR013096">
    <property type="entry name" value="Cupin_2"/>
</dbReference>
<proteinExistence type="predicted"/>
<dbReference type="CDD" id="cd02231">
    <property type="entry name" value="cupin_BLL6423-like"/>
    <property type="match status" value="1"/>
</dbReference>
<dbReference type="AlphaFoldDB" id="A0AAD4KGA9"/>
<dbReference type="Pfam" id="PF07883">
    <property type="entry name" value="Cupin_2"/>
    <property type="match status" value="1"/>
</dbReference>
<name>A0AAD4KGA9_9EURO</name>
<accession>A0AAD4KGA9</accession>
<evidence type="ECO:0000313" key="3">
    <source>
        <dbReference type="Proteomes" id="UP001201262"/>
    </source>
</evidence>
<gene>
    <name evidence="2" type="ORF">BGW36DRAFT_388024</name>
</gene>
<dbReference type="SUPFAM" id="SSF51182">
    <property type="entry name" value="RmlC-like cupins"/>
    <property type="match status" value="1"/>
</dbReference>
<sequence>MGVLPPIRRVVTGHDDAGRANIDIDATLSPIILPMPKHMEREGDCSAPGFTVLWRTDSSPAKNQGPWVDYHGKPLPIASSTGTTVRIVDFSPGFTAPFHRTISLDIGVVLVGEVVLELDDGVETTVRQGETIIQRGTIHSWHNRAETPARVLFVLLPSEKLQFDGQTLEEVLH</sequence>
<dbReference type="InterPro" id="IPR011051">
    <property type="entry name" value="RmlC_Cupin_sf"/>
</dbReference>
<reference evidence="2" key="1">
    <citation type="submission" date="2021-12" db="EMBL/GenBank/DDBJ databases">
        <title>Convergent genome expansion in fungi linked to evolution of root-endophyte symbiosis.</title>
        <authorList>
            <consortium name="DOE Joint Genome Institute"/>
            <person name="Ke Y.-H."/>
            <person name="Bonito G."/>
            <person name="Liao H.-L."/>
            <person name="Looney B."/>
            <person name="Rojas-Flechas A."/>
            <person name="Nash J."/>
            <person name="Hameed K."/>
            <person name="Schadt C."/>
            <person name="Martin F."/>
            <person name="Crous P.W."/>
            <person name="Miettinen O."/>
            <person name="Magnuson J.K."/>
            <person name="Labbe J."/>
            <person name="Jacobson D."/>
            <person name="Doktycz M.J."/>
            <person name="Veneault-Fourrey C."/>
            <person name="Kuo A."/>
            <person name="Mondo S."/>
            <person name="Calhoun S."/>
            <person name="Riley R."/>
            <person name="Ohm R."/>
            <person name="LaButti K."/>
            <person name="Andreopoulos B."/>
            <person name="Pangilinan J."/>
            <person name="Nolan M."/>
            <person name="Tritt A."/>
            <person name="Clum A."/>
            <person name="Lipzen A."/>
            <person name="Daum C."/>
            <person name="Barry K."/>
            <person name="Grigoriev I.V."/>
            <person name="Vilgalys R."/>
        </authorList>
    </citation>
    <scope>NUCLEOTIDE SEQUENCE</scope>
    <source>
        <strain evidence="2">PMI_201</strain>
    </source>
</reference>
<dbReference type="PANTHER" id="PTHR36156:SF2">
    <property type="entry name" value="CUPIN TYPE-2 DOMAIN-CONTAINING PROTEIN"/>
    <property type="match status" value="1"/>
</dbReference>
<dbReference type="Gene3D" id="2.60.120.10">
    <property type="entry name" value="Jelly Rolls"/>
    <property type="match status" value="1"/>
</dbReference>
<dbReference type="Proteomes" id="UP001201262">
    <property type="component" value="Unassembled WGS sequence"/>
</dbReference>
<feature type="domain" description="Cupin type-2" evidence="1">
    <location>
        <begin position="87"/>
        <end position="154"/>
    </location>
</feature>
<dbReference type="GeneID" id="70247474"/>
<dbReference type="Gene3D" id="2.20.70.150">
    <property type="match status" value="1"/>
</dbReference>
<dbReference type="InterPro" id="IPR014710">
    <property type="entry name" value="RmlC-like_jellyroll"/>
</dbReference>
<dbReference type="EMBL" id="JAJTJA010000012">
    <property type="protein sequence ID" value="KAH8691271.1"/>
    <property type="molecule type" value="Genomic_DNA"/>
</dbReference>
<comment type="caution">
    <text evidence="2">The sequence shown here is derived from an EMBL/GenBank/DDBJ whole genome shotgun (WGS) entry which is preliminary data.</text>
</comment>
<organism evidence="2 3">
    <name type="scientific">Talaromyces proteolyticus</name>
    <dbReference type="NCBI Taxonomy" id="1131652"/>
    <lineage>
        <taxon>Eukaryota</taxon>
        <taxon>Fungi</taxon>
        <taxon>Dikarya</taxon>
        <taxon>Ascomycota</taxon>
        <taxon>Pezizomycotina</taxon>
        <taxon>Eurotiomycetes</taxon>
        <taxon>Eurotiomycetidae</taxon>
        <taxon>Eurotiales</taxon>
        <taxon>Trichocomaceae</taxon>
        <taxon>Talaromyces</taxon>
        <taxon>Talaromyces sect. Bacilispori</taxon>
    </lineage>
</organism>
<dbReference type="InterPro" id="IPR047142">
    <property type="entry name" value="OryJ/VirC-like"/>
</dbReference>
<protein>
    <recommendedName>
        <fullName evidence="1">Cupin type-2 domain-containing protein</fullName>
    </recommendedName>
</protein>
<evidence type="ECO:0000259" key="1">
    <source>
        <dbReference type="Pfam" id="PF07883"/>
    </source>
</evidence>